<accession>A0A154PAD9</accession>
<evidence type="ECO:0000313" key="2">
    <source>
        <dbReference type="Proteomes" id="UP000076502"/>
    </source>
</evidence>
<sequence length="30" mass="3342">MMYTIGSGLILLGTARILDLPPFHKQFNHG</sequence>
<keyword evidence="2" id="KW-1185">Reference proteome</keyword>
<gene>
    <name evidence="1" type="ORF">WN55_11314</name>
</gene>
<dbReference type="EMBL" id="KQ434857">
    <property type="protein sequence ID" value="KZC08811.1"/>
    <property type="molecule type" value="Genomic_DNA"/>
</dbReference>
<name>A0A154PAD9_DUFNO</name>
<protein>
    <submittedName>
        <fullName evidence="1">Uncharacterized protein</fullName>
    </submittedName>
</protein>
<reference evidence="1 2" key="1">
    <citation type="submission" date="2015-07" db="EMBL/GenBank/DDBJ databases">
        <title>The genome of Dufourea novaeangliae.</title>
        <authorList>
            <person name="Pan H."/>
            <person name="Kapheim K."/>
        </authorList>
    </citation>
    <scope>NUCLEOTIDE SEQUENCE [LARGE SCALE GENOMIC DNA]</scope>
    <source>
        <strain evidence="1">0120121106</strain>
        <tissue evidence="1">Whole body</tissue>
    </source>
</reference>
<proteinExistence type="predicted"/>
<dbReference type="AlphaFoldDB" id="A0A154PAD9"/>
<dbReference type="Proteomes" id="UP000076502">
    <property type="component" value="Unassembled WGS sequence"/>
</dbReference>
<evidence type="ECO:0000313" key="1">
    <source>
        <dbReference type="EMBL" id="KZC08811.1"/>
    </source>
</evidence>
<organism evidence="1 2">
    <name type="scientific">Dufourea novaeangliae</name>
    <name type="common">Sweat bee</name>
    <dbReference type="NCBI Taxonomy" id="178035"/>
    <lineage>
        <taxon>Eukaryota</taxon>
        <taxon>Metazoa</taxon>
        <taxon>Ecdysozoa</taxon>
        <taxon>Arthropoda</taxon>
        <taxon>Hexapoda</taxon>
        <taxon>Insecta</taxon>
        <taxon>Pterygota</taxon>
        <taxon>Neoptera</taxon>
        <taxon>Endopterygota</taxon>
        <taxon>Hymenoptera</taxon>
        <taxon>Apocrita</taxon>
        <taxon>Aculeata</taxon>
        <taxon>Apoidea</taxon>
        <taxon>Anthophila</taxon>
        <taxon>Halictidae</taxon>
        <taxon>Rophitinae</taxon>
        <taxon>Dufourea</taxon>
    </lineage>
</organism>